<sequence length="67" mass="7634">MERQGQRGTISRLETDKLEDLIGRPPECAHKGSFDCRIIQNRILVFILGAIILLTIVLAIYFNLRGH</sequence>
<keyword evidence="1" id="KW-0472">Membrane</keyword>
<proteinExistence type="predicted"/>
<accession>A0A498LQ02</accession>
<dbReference type="AlphaFoldDB" id="A0A498LQ02"/>
<evidence type="ECO:0000313" key="2">
    <source>
        <dbReference type="EMBL" id="RXN09723.1"/>
    </source>
</evidence>
<keyword evidence="1" id="KW-1133">Transmembrane helix</keyword>
<organism evidence="2 3">
    <name type="scientific">Labeo rohita</name>
    <name type="common">Indian major carp</name>
    <name type="synonym">Cyprinus rohita</name>
    <dbReference type="NCBI Taxonomy" id="84645"/>
    <lineage>
        <taxon>Eukaryota</taxon>
        <taxon>Metazoa</taxon>
        <taxon>Chordata</taxon>
        <taxon>Craniata</taxon>
        <taxon>Vertebrata</taxon>
        <taxon>Euteleostomi</taxon>
        <taxon>Actinopterygii</taxon>
        <taxon>Neopterygii</taxon>
        <taxon>Teleostei</taxon>
        <taxon>Ostariophysi</taxon>
        <taxon>Cypriniformes</taxon>
        <taxon>Cyprinidae</taxon>
        <taxon>Labeoninae</taxon>
        <taxon>Labeonini</taxon>
        <taxon>Labeo</taxon>
    </lineage>
</organism>
<name>A0A498LQ02_LABRO</name>
<evidence type="ECO:0000313" key="3">
    <source>
        <dbReference type="Proteomes" id="UP000290572"/>
    </source>
</evidence>
<protein>
    <submittedName>
        <fullName evidence="2">Vesicle transport through interaction with t-SNAREs-like protein</fullName>
    </submittedName>
</protein>
<feature type="transmembrane region" description="Helical" evidence="1">
    <location>
        <begin position="43"/>
        <end position="64"/>
    </location>
</feature>
<gene>
    <name evidence="2" type="ORF">ROHU_031390</name>
</gene>
<dbReference type="EMBL" id="QBIY01013255">
    <property type="protein sequence ID" value="RXN09723.1"/>
    <property type="molecule type" value="Genomic_DNA"/>
</dbReference>
<reference evidence="2 3" key="1">
    <citation type="submission" date="2018-03" db="EMBL/GenBank/DDBJ databases">
        <title>Draft genome sequence of Rohu Carp (Labeo rohita).</title>
        <authorList>
            <person name="Das P."/>
            <person name="Kushwaha B."/>
            <person name="Joshi C.G."/>
            <person name="Kumar D."/>
            <person name="Nagpure N.S."/>
            <person name="Sahoo L."/>
            <person name="Das S.P."/>
            <person name="Bit A."/>
            <person name="Patnaik S."/>
            <person name="Meher P.K."/>
            <person name="Jayasankar P."/>
            <person name="Koringa P.G."/>
            <person name="Patel N.V."/>
            <person name="Hinsu A.T."/>
            <person name="Kumar R."/>
            <person name="Pandey M."/>
            <person name="Agarwal S."/>
            <person name="Srivastava S."/>
            <person name="Singh M."/>
            <person name="Iquebal M.A."/>
            <person name="Jaiswal S."/>
            <person name="Angadi U.B."/>
            <person name="Kumar N."/>
            <person name="Raza M."/>
            <person name="Shah T.M."/>
            <person name="Rai A."/>
            <person name="Jena J.K."/>
        </authorList>
    </citation>
    <scope>NUCLEOTIDE SEQUENCE [LARGE SCALE GENOMIC DNA]</scope>
    <source>
        <strain evidence="2">DASCIFA01</strain>
        <tissue evidence="2">Testis</tissue>
    </source>
</reference>
<dbReference type="Proteomes" id="UP000290572">
    <property type="component" value="Unassembled WGS sequence"/>
</dbReference>
<comment type="caution">
    <text evidence="2">The sequence shown here is derived from an EMBL/GenBank/DDBJ whole genome shotgun (WGS) entry which is preliminary data.</text>
</comment>
<evidence type="ECO:0000256" key="1">
    <source>
        <dbReference type="SAM" id="Phobius"/>
    </source>
</evidence>
<keyword evidence="3" id="KW-1185">Reference proteome</keyword>
<keyword evidence="1" id="KW-0812">Transmembrane</keyword>